<evidence type="ECO:0000259" key="8">
    <source>
        <dbReference type="Pfam" id="PF01895"/>
    </source>
</evidence>
<dbReference type="Proteomes" id="UP000823883">
    <property type="component" value="Unassembled WGS sequence"/>
</dbReference>
<evidence type="ECO:0000256" key="1">
    <source>
        <dbReference type="ARBA" id="ARBA00004496"/>
    </source>
</evidence>
<dbReference type="GO" id="GO:0030643">
    <property type="term" value="P:intracellular phosphate ion homeostasis"/>
    <property type="evidence" value="ECO:0007669"/>
    <property type="project" value="InterPro"/>
</dbReference>
<dbReference type="GO" id="GO:0005737">
    <property type="term" value="C:cytoplasm"/>
    <property type="evidence" value="ECO:0007669"/>
    <property type="project" value="UniProtKB-SubCell"/>
</dbReference>
<protein>
    <recommendedName>
        <fullName evidence="7">Phosphate-specific transport system accessory protein PhoU</fullName>
    </recommendedName>
</protein>
<dbReference type="Pfam" id="PF01895">
    <property type="entry name" value="PhoU"/>
    <property type="match status" value="2"/>
</dbReference>
<comment type="similarity">
    <text evidence="2 7">Belongs to the PhoU family.</text>
</comment>
<evidence type="ECO:0000256" key="4">
    <source>
        <dbReference type="ARBA" id="ARBA00022448"/>
    </source>
</evidence>
<accession>A0A9D2PG79</accession>
<evidence type="ECO:0000256" key="2">
    <source>
        <dbReference type="ARBA" id="ARBA00008107"/>
    </source>
</evidence>
<reference evidence="9" key="1">
    <citation type="journal article" date="2021" name="PeerJ">
        <title>Extensive microbial diversity within the chicken gut microbiome revealed by metagenomics and culture.</title>
        <authorList>
            <person name="Gilroy R."/>
            <person name="Ravi A."/>
            <person name="Getino M."/>
            <person name="Pursley I."/>
            <person name="Horton D.L."/>
            <person name="Alikhan N.F."/>
            <person name="Baker D."/>
            <person name="Gharbi K."/>
            <person name="Hall N."/>
            <person name="Watson M."/>
            <person name="Adriaenssens E.M."/>
            <person name="Foster-Nyarko E."/>
            <person name="Jarju S."/>
            <person name="Secka A."/>
            <person name="Antonio M."/>
            <person name="Oren A."/>
            <person name="Chaudhuri R.R."/>
            <person name="La Ragione R."/>
            <person name="Hildebrand F."/>
            <person name="Pallen M.J."/>
        </authorList>
    </citation>
    <scope>NUCLEOTIDE SEQUENCE</scope>
    <source>
        <strain evidence="9">CHK183-5548</strain>
    </source>
</reference>
<dbReference type="GO" id="GO:0006817">
    <property type="term" value="P:phosphate ion transport"/>
    <property type="evidence" value="ECO:0007669"/>
    <property type="project" value="UniProtKB-KW"/>
</dbReference>
<feature type="domain" description="PhoU" evidence="8">
    <location>
        <begin position="120"/>
        <end position="203"/>
    </location>
</feature>
<evidence type="ECO:0000313" key="9">
    <source>
        <dbReference type="EMBL" id="HJC48288.1"/>
    </source>
</evidence>
<comment type="subcellular location">
    <subcellularLocation>
        <location evidence="1 7">Cytoplasm</location>
    </subcellularLocation>
</comment>
<dbReference type="GO" id="GO:0045936">
    <property type="term" value="P:negative regulation of phosphate metabolic process"/>
    <property type="evidence" value="ECO:0007669"/>
    <property type="project" value="InterPro"/>
</dbReference>
<evidence type="ECO:0000256" key="3">
    <source>
        <dbReference type="ARBA" id="ARBA00011738"/>
    </source>
</evidence>
<feature type="domain" description="PhoU" evidence="8">
    <location>
        <begin position="17"/>
        <end position="104"/>
    </location>
</feature>
<dbReference type="PANTHER" id="PTHR42930">
    <property type="entry name" value="PHOSPHATE-SPECIFIC TRANSPORT SYSTEM ACCESSORY PROTEIN PHOU"/>
    <property type="match status" value="1"/>
</dbReference>
<reference evidence="9" key="2">
    <citation type="submission" date="2021-04" db="EMBL/GenBank/DDBJ databases">
        <authorList>
            <person name="Gilroy R."/>
        </authorList>
    </citation>
    <scope>NUCLEOTIDE SEQUENCE</scope>
    <source>
        <strain evidence="9">CHK183-5548</strain>
    </source>
</reference>
<dbReference type="InterPro" id="IPR026022">
    <property type="entry name" value="PhoU_dom"/>
</dbReference>
<dbReference type="InterPro" id="IPR038078">
    <property type="entry name" value="PhoU-like_sf"/>
</dbReference>
<dbReference type="SUPFAM" id="SSF109755">
    <property type="entry name" value="PhoU-like"/>
    <property type="match status" value="1"/>
</dbReference>
<evidence type="ECO:0000313" key="10">
    <source>
        <dbReference type="Proteomes" id="UP000823883"/>
    </source>
</evidence>
<organism evidence="9 10">
    <name type="scientific">Candidatus Lachnoclostridium pullistercoris</name>
    <dbReference type="NCBI Taxonomy" id="2838632"/>
    <lineage>
        <taxon>Bacteria</taxon>
        <taxon>Bacillati</taxon>
        <taxon>Bacillota</taxon>
        <taxon>Clostridia</taxon>
        <taxon>Lachnospirales</taxon>
        <taxon>Lachnospiraceae</taxon>
    </lineage>
</organism>
<proteinExistence type="inferred from homology"/>
<evidence type="ECO:0000256" key="5">
    <source>
        <dbReference type="ARBA" id="ARBA00022490"/>
    </source>
</evidence>
<dbReference type="PIRSF" id="PIRSF003107">
    <property type="entry name" value="PhoU"/>
    <property type="match status" value="1"/>
</dbReference>
<keyword evidence="4 7" id="KW-0813">Transport</keyword>
<name>A0A9D2PG79_9FIRM</name>
<dbReference type="FunFam" id="1.20.58.220:FF:000004">
    <property type="entry name" value="Phosphate-specific transport system accessory protein PhoU"/>
    <property type="match status" value="1"/>
</dbReference>
<comment type="subunit">
    <text evidence="3 7">Homodimer.</text>
</comment>
<gene>
    <name evidence="9" type="primary">phoU</name>
    <name evidence="9" type="ORF">IAA04_09580</name>
</gene>
<dbReference type="Gene3D" id="1.20.58.220">
    <property type="entry name" value="Phosphate transport system protein phou homolog 2, domain 2"/>
    <property type="match status" value="1"/>
</dbReference>
<comment type="function">
    <text evidence="7">Plays a role in the regulation of phosphate uptake.</text>
</comment>
<sequence>MRDAFNAQLDEMHRLLIHMGELCETVIDNTYQALMKEDRESAAEIIEKDGEIDQVERDIEGICLKLLLRQQPVASDLRRVSSALKMITDMERIGDQAADIAEIIKTGNLKAPAEALGMGKMAKATMKMVRDSIDSFVKDDLDLAKQVIESDDVVDGQFEQIRHMLAEGLVNKSATQEQVLDLLMIAKYYERIGDHATNIAEWVVYSITGVHKSAELTERKEQE</sequence>
<keyword evidence="6 7" id="KW-0592">Phosphate transport</keyword>
<dbReference type="NCBIfam" id="TIGR02135">
    <property type="entry name" value="phoU_full"/>
    <property type="match status" value="1"/>
</dbReference>
<dbReference type="PANTHER" id="PTHR42930:SF3">
    <property type="entry name" value="PHOSPHATE-SPECIFIC TRANSPORT SYSTEM ACCESSORY PROTEIN PHOU"/>
    <property type="match status" value="1"/>
</dbReference>
<evidence type="ECO:0000256" key="6">
    <source>
        <dbReference type="ARBA" id="ARBA00022592"/>
    </source>
</evidence>
<evidence type="ECO:0000256" key="7">
    <source>
        <dbReference type="PIRNR" id="PIRNR003107"/>
    </source>
</evidence>
<dbReference type="InterPro" id="IPR028366">
    <property type="entry name" value="PhoU"/>
</dbReference>
<keyword evidence="5 7" id="KW-0963">Cytoplasm</keyword>
<dbReference type="AlphaFoldDB" id="A0A9D2PG79"/>
<dbReference type="EMBL" id="DWWL01000061">
    <property type="protein sequence ID" value="HJC48288.1"/>
    <property type="molecule type" value="Genomic_DNA"/>
</dbReference>
<comment type="caution">
    <text evidence="9">The sequence shown here is derived from an EMBL/GenBank/DDBJ whole genome shotgun (WGS) entry which is preliminary data.</text>
</comment>